<feature type="region of interest" description="Disordered" evidence="7">
    <location>
        <begin position="1"/>
        <end position="52"/>
    </location>
</feature>
<dbReference type="SUPFAM" id="SSF103473">
    <property type="entry name" value="MFS general substrate transporter"/>
    <property type="match status" value="1"/>
</dbReference>
<dbReference type="Pfam" id="PF05977">
    <property type="entry name" value="MFS_3"/>
    <property type="match status" value="1"/>
</dbReference>
<evidence type="ECO:0000256" key="6">
    <source>
        <dbReference type="ARBA" id="ARBA00023136"/>
    </source>
</evidence>
<comment type="caution">
    <text evidence="10">The sequence shown here is derived from an EMBL/GenBank/DDBJ whole genome shotgun (WGS) entry which is preliminary data.</text>
</comment>
<feature type="transmembrane region" description="Helical" evidence="8">
    <location>
        <begin position="163"/>
        <end position="181"/>
    </location>
</feature>
<evidence type="ECO:0000256" key="4">
    <source>
        <dbReference type="ARBA" id="ARBA00022692"/>
    </source>
</evidence>
<keyword evidence="3" id="KW-1003">Cell membrane</keyword>
<sequence length="468" mass="48480">MTPPANDPPASDAKAPDPKALDPKAPDPKASSAKAADPKAGDPKAAVTTAGGTGAARRRIMLDPRPLRIPAYRRLWTGNAISFFGYQLTAVAIPVQIYRLTESSLWVGMMGLAAFVPLLIFALWGGALADAVDRRRLLIVASLVTWSSTLVLFLLTLTDTMTPAVLLCLVALQSSGVAISMPTRQAIYPRLVEPELLPAANTLNSTTVQAATVLGPLVAGLIFTVRPGQAGLETAYAIDALLFTVGIWAAWRLPSLPTTGGNLRGGAKAVGAGLRYIAGSTLLLGSFAIDLIAMVLASPRALYPEFVDEYFGGSGAALGWLYASVALGSVVGGLTSGWIGHVRRQGRALVAAVICWGLAVAAAGMARQLWLVVALLAVAGAADLVSSVYRNTMLQTVAPDEMRGRMQGAFTAVVAGGPRLGDLRAGALATIGVGFSWVSGGIVCAIAAALLALAMPTLTRYTRAEAAR</sequence>
<feature type="transmembrane region" description="Helical" evidence="8">
    <location>
        <begin position="437"/>
        <end position="458"/>
    </location>
</feature>
<dbReference type="PANTHER" id="PTHR23513">
    <property type="entry name" value="INTEGRAL MEMBRANE EFFLUX PROTEIN-RELATED"/>
    <property type="match status" value="1"/>
</dbReference>
<evidence type="ECO:0000256" key="7">
    <source>
        <dbReference type="SAM" id="MobiDB-lite"/>
    </source>
</evidence>
<name>A0A841BT34_9ACTN</name>
<evidence type="ECO:0000313" key="10">
    <source>
        <dbReference type="EMBL" id="MBB5870568.1"/>
    </source>
</evidence>
<evidence type="ECO:0000256" key="5">
    <source>
        <dbReference type="ARBA" id="ARBA00022989"/>
    </source>
</evidence>
<gene>
    <name evidence="10" type="ORF">F4553_003947</name>
</gene>
<organism evidence="10 11">
    <name type="scientific">Allocatelliglobosispora scoriae</name>
    <dbReference type="NCBI Taxonomy" id="643052"/>
    <lineage>
        <taxon>Bacteria</taxon>
        <taxon>Bacillati</taxon>
        <taxon>Actinomycetota</taxon>
        <taxon>Actinomycetes</taxon>
        <taxon>Micromonosporales</taxon>
        <taxon>Micromonosporaceae</taxon>
        <taxon>Allocatelliglobosispora</taxon>
    </lineage>
</organism>
<feature type="transmembrane region" description="Helical" evidence="8">
    <location>
        <begin position="274"/>
        <end position="297"/>
    </location>
</feature>
<proteinExistence type="predicted"/>
<feature type="domain" description="Major facilitator superfamily (MFS) profile" evidence="9">
    <location>
        <begin position="274"/>
        <end position="468"/>
    </location>
</feature>
<evidence type="ECO:0000259" key="9">
    <source>
        <dbReference type="PROSITE" id="PS50850"/>
    </source>
</evidence>
<feature type="transmembrane region" description="Helical" evidence="8">
    <location>
        <begin position="202"/>
        <end position="223"/>
    </location>
</feature>
<dbReference type="GO" id="GO:0022857">
    <property type="term" value="F:transmembrane transporter activity"/>
    <property type="evidence" value="ECO:0007669"/>
    <property type="project" value="InterPro"/>
</dbReference>
<dbReference type="PROSITE" id="PS50850">
    <property type="entry name" value="MFS"/>
    <property type="match status" value="1"/>
</dbReference>
<evidence type="ECO:0000256" key="3">
    <source>
        <dbReference type="ARBA" id="ARBA00022475"/>
    </source>
</evidence>
<keyword evidence="2" id="KW-0813">Transport</keyword>
<evidence type="ECO:0000256" key="2">
    <source>
        <dbReference type="ARBA" id="ARBA00022448"/>
    </source>
</evidence>
<comment type="subcellular location">
    <subcellularLocation>
        <location evidence="1">Cell inner membrane</location>
        <topology evidence="1">Multi-pass membrane protein</topology>
    </subcellularLocation>
</comment>
<dbReference type="AlphaFoldDB" id="A0A841BT34"/>
<dbReference type="EMBL" id="JACHMN010000002">
    <property type="protein sequence ID" value="MBB5870568.1"/>
    <property type="molecule type" value="Genomic_DNA"/>
</dbReference>
<feature type="transmembrane region" description="Helical" evidence="8">
    <location>
        <begin position="137"/>
        <end position="157"/>
    </location>
</feature>
<feature type="compositionally biased region" description="Basic and acidic residues" evidence="7">
    <location>
        <begin position="14"/>
        <end position="27"/>
    </location>
</feature>
<feature type="transmembrane region" description="Helical" evidence="8">
    <location>
        <begin position="235"/>
        <end position="253"/>
    </location>
</feature>
<dbReference type="InterPro" id="IPR036259">
    <property type="entry name" value="MFS_trans_sf"/>
</dbReference>
<reference evidence="10 11" key="1">
    <citation type="submission" date="2020-08" db="EMBL/GenBank/DDBJ databases">
        <title>Sequencing the genomes of 1000 actinobacteria strains.</title>
        <authorList>
            <person name="Klenk H.-P."/>
        </authorList>
    </citation>
    <scope>NUCLEOTIDE SEQUENCE [LARGE SCALE GENOMIC DNA]</scope>
    <source>
        <strain evidence="10 11">DSM 45362</strain>
    </source>
</reference>
<evidence type="ECO:0000313" key="11">
    <source>
        <dbReference type="Proteomes" id="UP000587527"/>
    </source>
</evidence>
<feature type="transmembrane region" description="Helical" evidence="8">
    <location>
        <begin position="346"/>
        <end position="363"/>
    </location>
</feature>
<dbReference type="InterPro" id="IPR020846">
    <property type="entry name" value="MFS_dom"/>
</dbReference>
<protein>
    <submittedName>
        <fullName evidence="10">MFS family permease</fullName>
    </submittedName>
</protein>
<dbReference type="CDD" id="cd06173">
    <property type="entry name" value="MFS_MefA_like"/>
    <property type="match status" value="1"/>
</dbReference>
<dbReference type="PANTHER" id="PTHR23513:SF9">
    <property type="entry name" value="ENTEROBACTIN EXPORTER ENTS"/>
    <property type="match status" value="1"/>
</dbReference>
<evidence type="ECO:0000256" key="8">
    <source>
        <dbReference type="SAM" id="Phobius"/>
    </source>
</evidence>
<dbReference type="InterPro" id="IPR010290">
    <property type="entry name" value="TM_effector"/>
</dbReference>
<evidence type="ECO:0000256" key="1">
    <source>
        <dbReference type="ARBA" id="ARBA00004429"/>
    </source>
</evidence>
<feature type="transmembrane region" description="Helical" evidence="8">
    <location>
        <begin position="75"/>
        <end position="98"/>
    </location>
</feature>
<feature type="transmembrane region" description="Helical" evidence="8">
    <location>
        <begin position="104"/>
        <end position="125"/>
    </location>
</feature>
<dbReference type="Gene3D" id="1.20.1250.20">
    <property type="entry name" value="MFS general substrate transporter like domains"/>
    <property type="match status" value="2"/>
</dbReference>
<dbReference type="GO" id="GO:0005886">
    <property type="term" value="C:plasma membrane"/>
    <property type="evidence" value="ECO:0007669"/>
    <property type="project" value="UniProtKB-SubCell"/>
</dbReference>
<keyword evidence="5 8" id="KW-1133">Transmembrane helix</keyword>
<keyword evidence="6 8" id="KW-0472">Membrane</keyword>
<keyword evidence="4 8" id="KW-0812">Transmembrane</keyword>
<dbReference type="Proteomes" id="UP000587527">
    <property type="component" value="Unassembled WGS sequence"/>
</dbReference>
<feature type="transmembrane region" description="Helical" evidence="8">
    <location>
        <begin position="317"/>
        <end position="339"/>
    </location>
</feature>
<accession>A0A841BT34</accession>
<keyword evidence="11" id="KW-1185">Reference proteome</keyword>